<dbReference type="InterPro" id="IPR044770">
    <property type="entry name" value="MFS_spinster-like"/>
</dbReference>
<feature type="transmembrane region" description="Helical" evidence="8">
    <location>
        <begin position="407"/>
        <end position="434"/>
    </location>
</feature>
<keyword evidence="3 8" id="KW-0812">Transmembrane</keyword>
<dbReference type="EMBL" id="AP029267">
    <property type="protein sequence ID" value="BFG05260.1"/>
    <property type="molecule type" value="Genomic_DNA"/>
</dbReference>
<protein>
    <submittedName>
        <fullName evidence="10">Protein spinster</fullName>
    </submittedName>
</protein>
<proteinExistence type="inferred from homology"/>
<feature type="transmembrane region" description="Helical" evidence="8">
    <location>
        <begin position="161"/>
        <end position="179"/>
    </location>
</feature>
<dbReference type="PROSITE" id="PS50850">
    <property type="entry name" value="MFS"/>
    <property type="match status" value="1"/>
</dbReference>
<feature type="domain" description="Major facilitator superfamily (MFS) profile" evidence="9">
    <location>
        <begin position="96"/>
        <end position="588"/>
    </location>
</feature>
<dbReference type="GO" id="GO:0016020">
    <property type="term" value="C:membrane"/>
    <property type="evidence" value="ECO:0007669"/>
    <property type="project" value="UniProtKB-SubCell"/>
</dbReference>
<dbReference type="GO" id="GO:0022857">
    <property type="term" value="F:transmembrane transporter activity"/>
    <property type="evidence" value="ECO:0007669"/>
    <property type="project" value="InterPro"/>
</dbReference>
<feature type="transmembrane region" description="Helical" evidence="8">
    <location>
        <begin position="220"/>
        <end position="239"/>
    </location>
</feature>
<feature type="transmembrane region" description="Helical" evidence="8">
    <location>
        <begin position="530"/>
        <end position="551"/>
    </location>
</feature>
<dbReference type="SUPFAM" id="SSF103473">
    <property type="entry name" value="MFS general substrate transporter"/>
    <property type="match status" value="2"/>
</dbReference>
<feature type="transmembrane region" description="Helical" evidence="8">
    <location>
        <begin position="690"/>
        <end position="714"/>
    </location>
</feature>
<evidence type="ECO:0000313" key="11">
    <source>
        <dbReference type="Proteomes" id="UP001500889"/>
    </source>
</evidence>
<evidence type="ECO:0000256" key="7">
    <source>
        <dbReference type="SAM" id="MobiDB-lite"/>
    </source>
</evidence>
<accession>A0AAU9G9K0</accession>
<dbReference type="PANTHER" id="PTHR23505:SF79">
    <property type="entry name" value="PROTEIN SPINSTER"/>
    <property type="match status" value="1"/>
</dbReference>
<feature type="transmembrane region" description="Helical" evidence="8">
    <location>
        <begin position="251"/>
        <end position="270"/>
    </location>
</feature>
<keyword evidence="11" id="KW-1185">Reference proteome</keyword>
<dbReference type="InterPro" id="IPR011701">
    <property type="entry name" value="MFS"/>
</dbReference>
<evidence type="ECO:0000256" key="3">
    <source>
        <dbReference type="ARBA" id="ARBA00022692"/>
    </source>
</evidence>
<dbReference type="PANTHER" id="PTHR23505">
    <property type="entry name" value="SPINSTER"/>
    <property type="match status" value="1"/>
</dbReference>
<evidence type="ECO:0000259" key="9">
    <source>
        <dbReference type="PROSITE" id="PS50850"/>
    </source>
</evidence>
<keyword evidence="4 8" id="KW-1133">Transmembrane helix</keyword>
<keyword evidence="2" id="KW-0813">Transport</keyword>
<sequence>MSQKHQKQSYQPLPTAAAAMDNPAMSQSSSSGGSNDDVANIPPTYSSQQLMPSDSDSMEEARQLRPTGATANLAAGLGLPPVPTRLSAVGRSQWFTVGVLCFVNLINYMDRFTIAGVLKDVQEDFKIGNDSAGLLQTVFVISYMICAPVFGYLGDRYSRPWIMAVGVALWCTTTLLGSYMQSFGWFITFRALVGIGEASYSTIAPTIISDLFVNDMRSKMLAMFYFAIPVGSGMGYIVGSKTAHLANNWRWALRVTPILGVAAVLLIMLIKDPERGHSEGSHSMEATSYRQDIKELLKNRSFMLSTAGFTCVAFVAGALAWWGPSFIFLGMKMQPGNENIVQDDISYKFGIVAMLAGLIGVPMGSVLAQRLRGRMENCDPYICAGGLLVSAPMVFAALVVSRTSGSLCFFFVFLAQVALNLCWSIVADILLVSWPRSVSSNSSRSSSNNKERRLLMRPKPSPKLAKQFSFRLSFLAKTNLKFKIFPTLPPKFSVAFNFGVITMVAGLVGVPLGSFLSQYMVKRYQSADPVICAFGLLLSAPLLFGACLMVSSNELGTYLLIFFGQLALNLNWAVVADILLYVVVPTRRSTAEAFQILISHALGDAGSPYLVGAMSEVIMKHLRNHPGASGLTNELQSMSQVVESQLINATDLATKVASEAIHSFQTNLTKTAEKLTEQFTEVEQFEGLQYALFSTSFVEVLGGIFFLFTACFILKDKYKAARSVAGEMGLASVAAKDVESFNSECLVMCTDIALRERA</sequence>
<feature type="region of interest" description="Disordered" evidence="7">
    <location>
        <begin position="1"/>
        <end position="65"/>
    </location>
</feature>
<reference evidence="10 11" key="1">
    <citation type="submission" date="2024-02" db="EMBL/GenBank/DDBJ databases">
        <title>A chromosome-level genome assembly of Drosophila madeirensis, a fruit fly species endemic to Madeira island.</title>
        <authorList>
            <person name="Tomihara K."/>
            <person name="Llopart A."/>
            <person name="Yamamoto D."/>
        </authorList>
    </citation>
    <scope>NUCLEOTIDE SEQUENCE [LARGE SCALE GENOMIC DNA]</scope>
    <source>
        <strain evidence="10 11">RF1</strain>
    </source>
</reference>
<organism evidence="10 11">
    <name type="scientific">Drosophila madeirensis</name>
    <name type="common">Fruit fly</name>
    <dbReference type="NCBI Taxonomy" id="30013"/>
    <lineage>
        <taxon>Eukaryota</taxon>
        <taxon>Metazoa</taxon>
        <taxon>Ecdysozoa</taxon>
        <taxon>Arthropoda</taxon>
        <taxon>Hexapoda</taxon>
        <taxon>Insecta</taxon>
        <taxon>Pterygota</taxon>
        <taxon>Neoptera</taxon>
        <taxon>Endopterygota</taxon>
        <taxon>Diptera</taxon>
        <taxon>Brachycera</taxon>
        <taxon>Muscomorpha</taxon>
        <taxon>Ephydroidea</taxon>
        <taxon>Drosophilidae</taxon>
        <taxon>Drosophila</taxon>
        <taxon>Sophophora</taxon>
    </lineage>
</organism>
<feature type="transmembrane region" description="Helical" evidence="8">
    <location>
        <begin position="380"/>
        <end position="401"/>
    </location>
</feature>
<evidence type="ECO:0000256" key="8">
    <source>
        <dbReference type="SAM" id="Phobius"/>
    </source>
</evidence>
<comment type="similarity">
    <text evidence="6">Belongs to the major facilitator superfamily. Spinster (TC 2.A.1.49) family.</text>
</comment>
<dbReference type="Gene3D" id="1.20.1250.20">
    <property type="entry name" value="MFS general substrate transporter like domains"/>
    <property type="match status" value="1"/>
</dbReference>
<dbReference type="InterPro" id="IPR036259">
    <property type="entry name" value="MFS_trans_sf"/>
</dbReference>
<feature type="transmembrane region" description="Helical" evidence="8">
    <location>
        <begin position="349"/>
        <end position="368"/>
    </location>
</feature>
<comment type="subcellular location">
    <subcellularLocation>
        <location evidence="1">Membrane</location>
        <topology evidence="1">Multi-pass membrane protein</topology>
    </subcellularLocation>
</comment>
<feature type="transmembrane region" description="Helical" evidence="8">
    <location>
        <begin position="492"/>
        <end position="510"/>
    </location>
</feature>
<gene>
    <name evidence="10" type="ORF">DMAD_04033</name>
</gene>
<feature type="transmembrane region" description="Helical" evidence="8">
    <location>
        <begin position="558"/>
        <end position="584"/>
    </location>
</feature>
<feature type="transmembrane region" description="Helical" evidence="8">
    <location>
        <begin position="94"/>
        <end position="114"/>
    </location>
</feature>
<name>A0AAU9G9K0_DROMD</name>
<dbReference type="Proteomes" id="UP001500889">
    <property type="component" value="Chromosome E"/>
</dbReference>
<evidence type="ECO:0000256" key="6">
    <source>
        <dbReference type="ARBA" id="ARBA00024338"/>
    </source>
</evidence>
<evidence type="ECO:0000256" key="2">
    <source>
        <dbReference type="ARBA" id="ARBA00022448"/>
    </source>
</evidence>
<feature type="compositionally biased region" description="Polar residues" evidence="7">
    <location>
        <begin position="43"/>
        <end position="55"/>
    </location>
</feature>
<dbReference type="AlphaFoldDB" id="A0AAU9G9K0"/>
<keyword evidence="5 8" id="KW-0472">Membrane</keyword>
<evidence type="ECO:0000256" key="5">
    <source>
        <dbReference type="ARBA" id="ARBA00023136"/>
    </source>
</evidence>
<evidence type="ECO:0000313" key="10">
    <source>
        <dbReference type="EMBL" id="BFG05260.1"/>
    </source>
</evidence>
<feature type="transmembrane region" description="Helical" evidence="8">
    <location>
        <begin position="302"/>
        <end position="329"/>
    </location>
</feature>
<dbReference type="InterPro" id="IPR020846">
    <property type="entry name" value="MFS_dom"/>
</dbReference>
<dbReference type="CDD" id="cd17328">
    <property type="entry name" value="MFS_spinster_like"/>
    <property type="match status" value="1"/>
</dbReference>
<evidence type="ECO:0000256" key="1">
    <source>
        <dbReference type="ARBA" id="ARBA00004141"/>
    </source>
</evidence>
<dbReference type="Pfam" id="PF07690">
    <property type="entry name" value="MFS_1"/>
    <property type="match status" value="1"/>
</dbReference>
<evidence type="ECO:0000256" key="4">
    <source>
        <dbReference type="ARBA" id="ARBA00022989"/>
    </source>
</evidence>
<feature type="transmembrane region" description="Helical" evidence="8">
    <location>
        <begin position="134"/>
        <end position="154"/>
    </location>
</feature>